<evidence type="ECO:0000313" key="3">
    <source>
        <dbReference type="EMBL" id="GED71252.1"/>
    </source>
</evidence>
<dbReference type="EMBL" id="BJON01000020">
    <property type="protein sequence ID" value="GED71252.1"/>
    <property type="molecule type" value="Genomic_DNA"/>
</dbReference>
<dbReference type="AlphaFoldDB" id="A0A0K9YLH9"/>
<reference evidence="5" key="1">
    <citation type="submission" date="2015-07" db="EMBL/GenBank/DDBJ databases">
        <title>Genome sequencing project for genomic taxonomy and phylogenomics of Bacillus-like bacteria.</title>
        <authorList>
            <person name="Liu B."/>
            <person name="Wang J."/>
            <person name="Zhu Y."/>
            <person name="Liu G."/>
            <person name="Chen Q."/>
            <person name="Chen Z."/>
            <person name="Lan J."/>
            <person name="Che J."/>
            <person name="Ge C."/>
            <person name="Shi H."/>
            <person name="Pan Z."/>
            <person name="Liu X."/>
        </authorList>
    </citation>
    <scope>NUCLEOTIDE SEQUENCE [LARGE SCALE GENOMIC DNA]</scope>
    <source>
        <strain evidence="5">DSM 9887</strain>
    </source>
</reference>
<reference evidence="4" key="2">
    <citation type="submission" date="2015-07" db="EMBL/GenBank/DDBJ databases">
        <title>MeaNS - Measles Nucleotide Surveillance Program.</title>
        <authorList>
            <person name="Tran T."/>
            <person name="Druce J."/>
        </authorList>
    </citation>
    <scope>NUCLEOTIDE SEQUENCE</scope>
    <source>
        <strain evidence="4">DSM 9887</strain>
    </source>
</reference>
<evidence type="ECO:0000256" key="1">
    <source>
        <dbReference type="SAM" id="MobiDB-lite"/>
    </source>
</evidence>
<dbReference type="OrthoDB" id="2941987at2"/>
<feature type="region of interest" description="Disordered" evidence="1">
    <location>
        <begin position="91"/>
        <end position="126"/>
    </location>
</feature>
<feature type="signal peptide" evidence="2">
    <location>
        <begin position="1"/>
        <end position="25"/>
    </location>
</feature>
<proteinExistence type="predicted"/>
<comment type="caution">
    <text evidence="4">The sequence shown here is derived from an EMBL/GenBank/DDBJ whole genome shotgun (WGS) entry which is preliminary data.</text>
</comment>
<dbReference type="RefSeq" id="WP_049741574.1">
    <property type="nucleotide sequence ID" value="NZ_BJON01000020.1"/>
</dbReference>
<organism evidence="4 5">
    <name type="scientific">Brevibacillus reuszeri</name>
    <dbReference type="NCBI Taxonomy" id="54915"/>
    <lineage>
        <taxon>Bacteria</taxon>
        <taxon>Bacillati</taxon>
        <taxon>Bacillota</taxon>
        <taxon>Bacilli</taxon>
        <taxon>Bacillales</taxon>
        <taxon>Paenibacillaceae</taxon>
        <taxon>Brevibacillus</taxon>
    </lineage>
</organism>
<dbReference type="Proteomes" id="UP000036834">
    <property type="component" value="Unassembled WGS sequence"/>
</dbReference>
<evidence type="ECO:0000313" key="5">
    <source>
        <dbReference type="Proteomes" id="UP000036834"/>
    </source>
</evidence>
<name>A0A0K9YLH9_9BACL</name>
<evidence type="ECO:0000313" key="4">
    <source>
        <dbReference type="EMBL" id="KNB69549.1"/>
    </source>
</evidence>
<dbReference type="PATRIC" id="fig|54915.3.peg.4618"/>
<reference evidence="3 6" key="3">
    <citation type="submission" date="2019-06" db="EMBL/GenBank/DDBJ databases">
        <title>Whole genome shotgun sequence of Brevibacillus reuszeri NBRC 15719.</title>
        <authorList>
            <person name="Hosoyama A."/>
            <person name="Uohara A."/>
            <person name="Ohji S."/>
            <person name="Ichikawa N."/>
        </authorList>
    </citation>
    <scope>NUCLEOTIDE SEQUENCE [LARGE SCALE GENOMIC DNA]</scope>
    <source>
        <strain evidence="3 6">NBRC 15719</strain>
    </source>
</reference>
<dbReference type="Proteomes" id="UP000319578">
    <property type="component" value="Unassembled WGS sequence"/>
</dbReference>
<accession>A0A0K9YLH9</accession>
<protein>
    <submittedName>
        <fullName evidence="4">Uncharacterized protein</fullName>
    </submittedName>
</protein>
<evidence type="ECO:0000256" key="2">
    <source>
        <dbReference type="SAM" id="SignalP"/>
    </source>
</evidence>
<keyword evidence="2" id="KW-0732">Signal</keyword>
<sequence>MKHWKRGMVAAILGVSMALPGVVQAASHSALSYSMDSVKPSHRDHGDHAKKFHGMHSGAHQKMYMTLLAEKYTPNSVGEWQAAFKERERLMNELEAARSANSDDPKEKKMDEQGKNDDNDARRARMEQYKQTREEFNAAIESGDAAKIKETLPKMLEQLKSKNERLAQKLKEKKK</sequence>
<keyword evidence="6" id="KW-1185">Reference proteome</keyword>
<feature type="chain" id="PRO_5005533382" evidence="2">
    <location>
        <begin position="26"/>
        <end position="175"/>
    </location>
</feature>
<evidence type="ECO:0000313" key="6">
    <source>
        <dbReference type="Proteomes" id="UP000319578"/>
    </source>
</evidence>
<gene>
    <name evidence="4" type="ORF">ADS79_27175</name>
    <name evidence="3" type="ORF">BRE01_49540</name>
</gene>
<dbReference type="EMBL" id="LGIQ01000011">
    <property type="protein sequence ID" value="KNB69549.1"/>
    <property type="molecule type" value="Genomic_DNA"/>
</dbReference>